<proteinExistence type="predicted"/>
<evidence type="ECO:0000313" key="1">
    <source>
        <dbReference type="EMBL" id="HFK19653.1"/>
    </source>
</evidence>
<accession>A0A7C3J3I7</accession>
<sequence>MKIEEAKKWEGRLVKVQLLDGETYQGKIMDVCNEFCDKWIVYFDGNLEFEGDEIDSIAD</sequence>
<organism evidence="1">
    <name type="scientific">Candidatus Methanomethylicus mesodigestus</name>
    <dbReference type="NCBI Taxonomy" id="1867258"/>
    <lineage>
        <taxon>Archaea</taxon>
        <taxon>Thermoproteota</taxon>
        <taxon>Methanosuratincolia</taxon>
        <taxon>Candidatus Methanomethylicales</taxon>
        <taxon>Candidatus Methanomethylicaceae</taxon>
        <taxon>Candidatus Methanomethylicus</taxon>
    </lineage>
</organism>
<comment type="caution">
    <text evidence="1">The sequence shown here is derived from an EMBL/GenBank/DDBJ whole genome shotgun (WGS) entry which is preliminary data.</text>
</comment>
<dbReference type="AlphaFoldDB" id="A0A7C3J3I7"/>
<reference evidence="1" key="1">
    <citation type="journal article" date="2020" name="mSystems">
        <title>Genome- and Community-Level Interaction Insights into Carbon Utilization and Element Cycling Functions of Hydrothermarchaeota in Hydrothermal Sediment.</title>
        <authorList>
            <person name="Zhou Z."/>
            <person name="Liu Y."/>
            <person name="Xu W."/>
            <person name="Pan J."/>
            <person name="Luo Z.H."/>
            <person name="Li M."/>
        </authorList>
    </citation>
    <scope>NUCLEOTIDE SEQUENCE [LARGE SCALE GENOMIC DNA]</scope>
    <source>
        <strain evidence="1">SpSt-468</strain>
    </source>
</reference>
<gene>
    <name evidence="1" type="ORF">ENS19_00015</name>
</gene>
<protein>
    <recommendedName>
        <fullName evidence="2">LSM domain-containing protein</fullName>
    </recommendedName>
</protein>
<dbReference type="EMBL" id="DSTX01000001">
    <property type="protein sequence ID" value="HFK19653.1"/>
    <property type="molecule type" value="Genomic_DNA"/>
</dbReference>
<name>A0A7C3J3I7_9CREN</name>
<evidence type="ECO:0008006" key="2">
    <source>
        <dbReference type="Google" id="ProtNLM"/>
    </source>
</evidence>